<sequence>VDAVKRLLADIEASNERLAKYEELWVAFRCNLACFDQNQRAWYESQSTLRQMFQLSLEHLRKMLARCSDDNTSEGDLQSAIQSANSCQAVFAKLDLNKYDYYWSLTFFQ</sequence>
<accession>A0AAV5UKC9</accession>
<evidence type="ECO:0000313" key="1">
    <source>
        <dbReference type="EMBL" id="GMT07535.1"/>
    </source>
</evidence>
<protein>
    <submittedName>
        <fullName evidence="1">Uncharacterized protein</fullName>
    </submittedName>
</protein>
<feature type="non-terminal residue" evidence="1">
    <location>
        <position position="1"/>
    </location>
</feature>
<gene>
    <name evidence="1" type="ORF">PENTCL1PPCAC_29709</name>
</gene>
<keyword evidence="2" id="KW-1185">Reference proteome</keyword>
<evidence type="ECO:0000313" key="2">
    <source>
        <dbReference type="Proteomes" id="UP001432027"/>
    </source>
</evidence>
<dbReference type="Proteomes" id="UP001432027">
    <property type="component" value="Unassembled WGS sequence"/>
</dbReference>
<name>A0AAV5UKC9_9BILA</name>
<dbReference type="EMBL" id="BTSX01000006">
    <property type="protein sequence ID" value="GMT07535.1"/>
    <property type="molecule type" value="Genomic_DNA"/>
</dbReference>
<comment type="caution">
    <text evidence="1">The sequence shown here is derived from an EMBL/GenBank/DDBJ whole genome shotgun (WGS) entry which is preliminary data.</text>
</comment>
<dbReference type="AlphaFoldDB" id="A0AAV5UKC9"/>
<proteinExistence type="predicted"/>
<organism evidence="1 2">
    <name type="scientific">Pristionchus entomophagus</name>
    <dbReference type="NCBI Taxonomy" id="358040"/>
    <lineage>
        <taxon>Eukaryota</taxon>
        <taxon>Metazoa</taxon>
        <taxon>Ecdysozoa</taxon>
        <taxon>Nematoda</taxon>
        <taxon>Chromadorea</taxon>
        <taxon>Rhabditida</taxon>
        <taxon>Rhabditina</taxon>
        <taxon>Diplogasteromorpha</taxon>
        <taxon>Diplogasteroidea</taxon>
        <taxon>Neodiplogasteridae</taxon>
        <taxon>Pristionchus</taxon>
    </lineage>
</organism>
<reference evidence="1" key="1">
    <citation type="submission" date="2023-10" db="EMBL/GenBank/DDBJ databases">
        <title>Genome assembly of Pristionchus species.</title>
        <authorList>
            <person name="Yoshida K."/>
            <person name="Sommer R.J."/>
        </authorList>
    </citation>
    <scope>NUCLEOTIDE SEQUENCE</scope>
    <source>
        <strain evidence="1">RS0144</strain>
    </source>
</reference>